<dbReference type="AlphaFoldDB" id="A0A1H3H5N8"/>
<reference evidence="3" key="1">
    <citation type="submission" date="2016-10" db="EMBL/GenBank/DDBJ databases">
        <authorList>
            <person name="Varghese N."/>
            <person name="Submissions S."/>
        </authorList>
    </citation>
    <scope>NUCLEOTIDE SEQUENCE [LARGE SCALE GENOMIC DNA]</scope>
    <source>
        <strain evidence="3">CGMCC 4.3530</strain>
    </source>
</reference>
<dbReference type="EMBL" id="FNOK01000020">
    <property type="protein sequence ID" value="SDY10535.1"/>
    <property type="molecule type" value="Genomic_DNA"/>
</dbReference>
<organism evidence="2 3">
    <name type="scientific">Saccharopolyspora shandongensis</name>
    <dbReference type="NCBI Taxonomy" id="418495"/>
    <lineage>
        <taxon>Bacteria</taxon>
        <taxon>Bacillati</taxon>
        <taxon>Actinomycetota</taxon>
        <taxon>Actinomycetes</taxon>
        <taxon>Pseudonocardiales</taxon>
        <taxon>Pseudonocardiaceae</taxon>
        <taxon>Saccharopolyspora</taxon>
    </lineage>
</organism>
<dbReference type="Proteomes" id="UP000199529">
    <property type="component" value="Unassembled WGS sequence"/>
</dbReference>
<evidence type="ECO:0000313" key="3">
    <source>
        <dbReference type="Proteomes" id="UP000199529"/>
    </source>
</evidence>
<gene>
    <name evidence="2" type="ORF">SAMN05216215_10206</name>
</gene>
<keyword evidence="1" id="KW-0472">Membrane</keyword>
<sequence>MAKNSLPMMPKAGGGALSKVLWALVGVALLVLVVKYPNDAATFMRGAFDLVGGAVEGLVEFFRSIAR</sequence>
<keyword evidence="1" id="KW-0812">Transmembrane</keyword>
<evidence type="ECO:0000256" key="1">
    <source>
        <dbReference type="SAM" id="Phobius"/>
    </source>
</evidence>
<name>A0A1H3H5N8_9PSEU</name>
<keyword evidence="1" id="KW-1133">Transmembrane helix</keyword>
<feature type="transmembrane region" description="Helical" evidence="1">
    <location>
        <begin position="20"/>
        <end position="36"/>
    </location>
</feature>
<keyword evidence="3" id="KW-1185">Reference proteome</keyword>
<protein>
    <submittedName>
        <fullName evidence="2">Uncharacterized protein</fullName>
    </submittedName>
</protein>
<proteinExistence type="predicted"/>
<dbReference type="RefSeq" id="WP_143061044.1">
    <property type="nucleotide sequence ID" value="NZ_FNOK01000020.1"/>
</dbReference>
<accession>A0A1H3H5N8</accession>
<evidence type="ECO:0000313" key="2">
    <source>
        <dbReference type="EMBL" id="SDY10535.1"/>
    </source>
</evidence>
<dbReference type="OrthoDB" id="3695154at2"/>